<dbReference type="OrthoDB" id="6455699at2"/>
<keyword evidence="1" id="KW-1133">Transmembrane helix</keyword>
<dbReference type="InterPro" id="IPR008473">
    <property type="entry name" value="Phage_holin_3_7"/>
</dbReference>
<sequence>MSLNTLLVVINGIACGLIALRLLAFRRGKNGHNYGAAIFAFCIIAASGTVAIRLILGVYDEVDPAEALLNVALCIGVFSVKGNIKLLVRFSGIKTGEVDHE</sequence>
<keyword evidence="3" id="KW-1185">Reference proteome</keyword>
<dbReference type="EMBL" id="MOXD01000006">
    <property type="protein sequence ID" value="OMQ22251.1"/>
    <property type="molecule type" value="Genomic_DNA"/>
</dbReference>
<organism evidence="2 3">
    <name type="scientific">Serratia oryzae</name>
    <dbReference type="NCBI Taxonomy" id="2034155"/>
    <lineage>
        <taxon>Bacteria</taxon>
        <taxon>Pseudomonadati</taxon>
        <taxon>Pseudomonadota</taxon>
        <taxon>Gammaproteobacteria</taxon>
        <taxon>Enterobacterales</taxon>
        <taxon>Yersiniaceae</taxon>
        <taxon>Serratia</taxon>
    </lineage>
</organism>
<keyword evidence="1" id="KW-0472">Membrane</keyword>
<accession>A0A1S8CJL8</accession>
<evidence type="ECO:0000313" key="2">
    <source>
        <dbReference type="EMBL" id="OMQ22251.1"/>
    </source>
</evidence>
<proteinExistence type="predicted"/>
<comment type="caution">
    <text evidence="2">The sequence shown here is derived from an EMBL/GenBank/DDBJ whole genome shotgun (WGS) entry which is preliminary data.</text>
</comment>
<dbReference type="RefSeq" id="WP_076942458.1">
    <property type="nucleotide sequence ID" value="NZ_MOXD01000006.1"/>
</dbReference>
<keyword evidence="1" id="KW-0812">Transmembrane</keyword>
<dbReference type="AlphaFoldDB" id="A0A1S8CJL8"/>
<evidence type="ECO:0000313" key="3">
    <source>
        <dbReference type="Proteomes" id="UP000216021"/>
    </source>
</evidence>
<reference evidence="2 3" key="1">
    <citation type="submission" date="2016-11" db="EMBL/GenBank/DDBJ databases">
        <title>Rahnella oryzae sp. nov., isolated from rice root.</title>
        <authorList>
            <person name="Zhang X.-X."/>
            <person name="Zhang J."/>
        </authorList>
    </citation>
    <scope>NUCLEOTIDE SEQUENCE [LARGE SCALE GENOMIC DNA]</scope>
    <source>
        <strain evidence="2 3">J11-6</strain>
    </source>
</reference>
<evidence type="ECO:0000256" key="1">
    <source>
        <dbReference type="SAM" id="Phobius"/>
    </source>
</evidence>
<dbReference type="Proteomes" id="UP000216021">
    <property type="component" value="Unassembled WGS sequence"/>
</dbReference>
<feature type="transmembrane region" description="Helical" evidence="1">
    <location>
        <begin position="6"/>
        <end position="24"/>
    </location>
</feature>
<evidence type="ECO:0008006" key="4">
    <source>
        <dbReference type="Google" id="ProtNLM"/>
    </source>
</evidence>
<protein>
    <recommendedName>
        <fullName evidence="4">Holin</fullName>
    </recommendedName>
</protein>
<name>A0A1S8CJL8_9GAMM</name>
<dbReference type="Pfam" id="PF05449">
    <property type="entry name" value="Phage_holin_3_7"/>
    <property type="match status" value="1"/>
</dbReference>
<dbReference type="STRING" id="2034155.BMI79_12105"/>
<gene>
    <name evidence="2" type="ORF">BMI79_12105</name>
</gene>
<feature type="transmembrane region" description="Helical" evidence="1">
    <location>
        <begin position="36"/>
        <end position="55"/>
    </location>
</feature>